<feature type="domain" description="Helicase ATP-binding" evidence="4">
    <location>
        <begin position="587"/>
        <end position="744"/>
    </location>
</feature>
<dbReference type="InterPro" id="IPR000330">
    <property type="entry name" value="SNF2_N"/>
</dbReference>
<dbReference type="EMBL" id="CACRTO010000020">
    <property type="protein sequence ID" value="VYU37775.1"/>
    <property type="molecule type" value="Genomic_DNA"/>
</dbReference>
<dbReference type="CDD" id="cd18793">
    <property type="entry name" value="SF2_C_SNF"/>
    <property type="match status" value="1"/>
</dbReference>
<evidence type="ECO:0000259" key="5">
    <source>
        <dbReference type="PROSITE" id="PS51194"/>
    </source>
</evidence>
<keyword evidence="2" id="KW-0479">Metal-binding</keyword>
<protein>
    <submittedName>
        <fullName evidence="6">ATP-dependent helicase HepA</fullName>
    </submittedName>
</protein>
<gene>
    <name evidence="6" type="ORF">CTLFYP3_02219</name>
</gene>
<keyword evidence="6" id="KW-0347">Helicase</keyword>
<organism evidence="6">
    <name type="scientific">Clostridium tertium</name>
    <dbReference type="NCBI Taxonomy" id="1559"/>
    <lineage>
        <taxon>Bacteria</taxon>
        <taxon>Bacillati</taxon>
        <taxon>Bacillota</taxon>
        <taxon>Clostridia</taxon>
        <taxon>Eubacteriales</taxon>
        <taxon>Clostridiaceae</taxon>
        <taxon>Clostridium</taxon>
    </lineage>
</organism>
<dbReference type="Gene3D" id="3.40.50.10810">
    <property type="entry name" value="Tandem AAA-ATPase domain"/>
    <property type="match status" value="1"/>
</dbReference>
<keyword evidence="6" id="KW-0067">ATP-binding</keyword>
<dbReference type="Pfam" id="PF00176">
    <property type="entry name" value="SNF2-rel_dom"/>
    <property type="match status" value="1"/>
</dbReference>
<accession>A0A6N3ECV7</accession>
<dbReference type="InterPro" id="IPR013663">
    <property type="entry name" value="Helicase_SWF/SNF/SWI_bac"/>
</dbReference>
<dbReference type="InterPro" id="IPR014001">
    <property type="entry name" value="Helicase_ATP-bd"/>
</dbReference>
<dbReference type="PANTHER" id="PTHR10799">
    <property type="entry name" value="SNF2/RAD54 HELICASE FAMILY"/>
    <property type="match status" value="1"/>
</dbReference>
<dbReference type="Pfam" id="PF08455">
    <property type="entry name" value="SNF2_assoc"/>
    <property type="match status" value="1"/>
</dbReference>
<dbReference type="SMART" id="SM00490">
    <property type="entry name" value="HELICc"/>
    <property type="match status" value="1"/>
</dbReference>
<dbReference type="GO" id="GO:0004386">
    <property type="term" value="F:helicase activity"/>
    <property type="evidence" value="ECO:0007669"/>
    <property type="project" value="UniProtKB-KW"/>
</dbReference>
<dbReference type="InterPro" id="IPR038718">
    <property type="entry name" value="SNF2-like_sf"/>
</dbReference>
<dbReference type="PROSITE" id="PS51194">
    <property type="entry name" value="HELICASE_CTER"/>
    <property type="match status" value="1"/>
</dbReference>
<reference evidence="6" key="1">
    <citation type="submission" date="2019-11" db="EMBL/GenBank/DDBJ databases">
        <authorList>
            <person name="Feng L."/>
        </authorList>
    </citation>
    <scope>NUCLEOTIDE SEQUENCE</scope>
    <source>
        <strain evidence="6">CTertiumLFYP3</strain>
    </source>
</reference>
<dbReference type="GO" id="GO:0008270">
    <property type="term" value="F:zinc ion binding"/>
    <property type="evidence" value="ECO:0007669"/>
    <property type="project" value="UniProtKB-KW"/>
</dbReference>
<dbReference type="Gene3D" id="3.40.50.300">
    <property type="entry name" value="P-loop containing nucleotide triphosphate hydrolases"/>
    <property type="match status" value="1"/>
</dbReference>
<name>A0A6N3ECV7_9CLOT</name>
<dbReference type="InterPro" id="IPR001650">
    <property type="entry name" value="Helicase_C-like"/>
</dbReference>
<dbReference type="AlphaFoldDB" id="A0A6N3ECV7"/>
<dbReference type="SMART" id="SM00487">
    <property type="entry name" value="DEXDc"/>
    <property type="match status" value="1"/>
</dbReference>
<evidence type="ECO:0000313" key="6">
    <source>
        <dbReference type="EMBL" id="VYU37775.1"/>
    </source>
</evidence>
<evidence type="ECO:0000259" key="3">
    <source>
        <dbReference type="PROSITE" id="PS50966"/>
    </source>
</evidence>
<dbReference type="Pfam" id="PF00271">
    <property type="entry name" value="Helicase_C"/>
    <property type="match status" value="1"/>
</dbReference>
<keyword evidence="2" id="KW-0863">Zinc-finger</keyword>
<feature type="domain" description="SWIM-type" evidence="3">
    <location>
        <begin position="67"/>
        <end position="110"/>
    </location>
</feature>
<feature type="domain" description="Helicase C-terminal" evidence="5">
    <location>
        <begin position="858"/>
        <end position="1012"/>
    </location>
</feature>
<evidence type="ECO:0000256" key="2">
    <source>
        <dbReference type="PROSITE-ProRule" id="PRU00325"/>
    </source>
</evidence>
<sequence>MILRNMINSLLKLSSSISKNNGESLFKKGLVNKITSKKIEDTYHIYGRIIEVNSSGSNLDRKVEYSTHIKFNLKNEVKEVKCTCSQYEENSKEIRNYACSHIVATMYKFYYEVINKAKNKVDKNNLVKGQEANTTGNLRKNLNLDIKLKQVKVNNKNEFYIELRSGMEKTIAVESLCKFLLDSFNNFSEEDSLIIELLKDKLKKDSTRIIDGRSFKLYDNELKELLLLIDNKKEISLNYDYMNYNSKIHKEDIPLIFTIKKKGETIIVKPQKKTIIPLDSSKSIWIYDKKIYIPSEKQLKYYKSIYEKLKEKDSLFYKSTDENLKKILFILGEASKNIIIDESIKDEINKVNTPKFYIDKEGANIICTLKIEYINNLEGIKDVKNIDKLEMALEKYRFIKKDNKFIFIGNEEDNYNLLKEGLEYLNKVGRVILSKDFKDIGLIDYKSIVSKIREYDGRYYFEYKIEGLEYEEIPDAIREMKMGSPFYKTKKDRLLDLKDGRVNEFLSTIEELNLFKDVYKEEIYVDKFNLLHLENKINNKKLPFISGKEKVNILLEKLKNKNEEYSLPDNLNANLREYQKIGYNWLRSIEDLGFGGILADDMGLGKTIQTITLLLSKVGKRSLVITPTSVLYNWESEFKKFAPSLKVGIIHGSLKERSSLLDDYNNYDVLLTTYGTLRRDLPLYEDKSFDFCIIDEGQNIKNKSSKISEAVKSIRANTKIALTGTPIENNLLELWSIFDFIMPMYLFSDEKFKEKFVKGSDEDLIELKELISPFILRRLKEDVLEELPEKIEKEYIIPMATKQRQVYNSSMKEIKIKLKENRDNKVLILSYLTKLRQLCLDPSLLIEDFKEESSKIKSIEEIVNEALVANKKTIIFSQFTSALSKIGNKLREDNIEYLYLDGSVKAKERLKLAKEFNEGSTNVFLISLKAGGVGLNLTGANVVVHFDPWWNPAVEEQATDRAYRIGQKNVVEVIKLISKDTIEEKIIKLQEEKKELISKVIDGDILKGDKLNSITEEELLNLFS</sequence>
<keyword evidence="2" id="KW-0862">Zinc</keyword>
<dbReference type="RefSeq" id="WP_156626663.1">
    <property type="nucleotide sequence ID" value="NZ_CACRTO010000020.1"/>
</dbReference>
<proteinExistence type="predicted"/>
<evidence type="ECO:0000259" key="4">
    <source>
        <dbReference type="PROSITE" id="PS51192"/>
    </source>
</evidence>
<dbReference type="SUPFAM" id="SSF52540">
    <property type="entry name" value="P-loop containing nucleoside triphosphate hydrolases"/>
    <property type="match status" value="2"/>
</dbReference>
<dbReference type="PROSITE" id="PS50966">
    <property type="entry name" value="ZF_SWIM"/>
    <property type="match status" value="1"/>
</dbReference>
<dbReference type="InterPro" id="IPR007527">
    <property type="entry name" value="Znf_SWIM"/>
</dbReference>
<dbReference type="InterPro" id="IPR049730">
    <property type="entry name" value="SNF2/RAD54-like_C"/>
</dbReference>
<dbReference type="GO" id="GO:0016787">
    <property type="term" value="F:hydrolase activity"/>
    <property type="evidence" value="ECO:0007669"/>
    <property type="project" value="UniProtKB-KW"/>
</dbReference>
<keyword evidence="6" id="KW-0547">Nucleotide-binding</keyword>
<dbReference type="CDD" id="cd18012">
    <property type="entry name" value="DEXQc_arch_SWI2_SNF2"/>
    <property type="match status" value="1"/>
</dbReference>
<dbReference type="PROSITE" id="PS51192">
    <property type="entry name" value="HELICASE_ATP_BIND_1"/>
    <property type="match status" value="1"/>
</dbReference>
<dbReference type="InterPro" id="IPR027417">
    <property type="entry name" value="P-loop_NTPase"/>
</dbReference>
<dbReference type="GO" id="GO:0005524">
    <property type="term" value="F:ATP binding"/>
    <property type="evidence" value="ECO:0007669"/>
    <property type="project" value="InterPro"/>
</dbReference>
<evidence type="ECO:0000256" key="1">
    <source>
        <dbReference type="ARBA" id="ARBA00022801"/>
    </source>
</evidence>
<keyword evidence="1" id="KW-0378">Hydrolase</keyword>